<keyword evidence="1" id="KW-0813">Transport</keyword>
<name>A0A6J5GEN4_9BURK</name>
<dbReference type="InterPro" id="IPR003439">
    <property type="entry name" value="ABC_transporter-like_ATP-bd"/>
</dbReference>
<dbReference type="GO" id="GO:0016887">
    <property type="term" value="F:ATP hydrolysis activity"/>
    <property type="evidence" value="ECO:0007669"/>
    <property type="project" value="InterPro"/>
</dbReference>
<dbReference type="Gene3D" id="3.40.50.300">
    <property type="entry name" value="P-loop containing nucleotide triphosphate hydrolases"/>
    <property type="match status" value="1"/>
</dbReference>
<keyword evidence="3" id="KW-0997">Cell inner membrane</keyword>
<evidence type="ECO:0000313" key="8">
    <source>
        <dbReference type="Proteomes" id="UP000494119"/>
    </source>
</evidence>
<evidence type="ECO:0000256" key="5">
    <source>
        <dbReference type="ARBA" id="ARBA00022840"/>
    </source>
</evidence>
<evidence type="ECO:0000256" key="4">
    <source>
        <dbReference type="ARBA" id="ARBA00022741"/>
    </source>
</evidence>
<dbReference type="InterPro" id="IPR027417">
    <property type="entry name" value="P-loop_NTPase"/>
</dbReference>
<keyword evidence="4" id="KW-0547">Nucleotide-binding</keyword>
<organism evidence="7 8">
    <name type="scientific">Paraburkholderia caffeinitolerans</name>
    <dbReference type="NCBI Taxonomy" id="1723730"/>
    <lineage>
        <taxon>Bacteria</taxon>
        <taxon>Pseudomonadati</taxon>
        <taxon>Pseudomonadota</taxon>
        <taxon>Betaproteobacteria</taxon>
        <taxon>Burkholderiales</taxon>
        <taxon>Burkholderiaceae</taxon>
        <taxon>Paraburkholderia</taxon>
    </lineage>
</organism>
<proteinExistence type="predicted"/>
<dbReference type="SMART" id="SM00382">
    <property type="entry name" value="AAA"/>
    <property type="match status" value="1"/>
</dbReference>
<dbReference type="InterPro" id="IPR017871">
    <property type="entry name" value="ABC_transporter-like_CS"/>
</dbReference>
<evidence type="ECO:0000259" key="6">
    <source>
        <dbReference type="PROSITE" id="PS50893"/>
    </source>
</evidence>
<evidence type="ECO:0000256" key="2">
    <source>
        <dbReference type="ARBA" id="ARBA00022475"/>
    </source>
</evidence>
<dbReference type="GO" id="GO:0005524">
    <property type="term" value="F:ATP binding"/>
    <property type="evidence" value="ECO:0007669"/>
    <property type="project" value="UniProtKB-KW"/>
</dbReference>
<dbReference type="PANTHER" id="PTHR42781:SF4">
    <property type="entry name" value="SPERMIDINE_PUTRESCINE IMPORT ATP-BINDING PROTEIN POTA"/>
    <property type="match status" value="1"/>
</dbReference>
<dbReference type="PROSITE" id="PS00211">
    <property type="entry name" value="ABC_TRANSPORTER_1"/>
    <property type="match status" value="1"/>
</dbReference>
<evidence type="ECO:0000256" key="3">
    <source>
        <dbReference type="ARBA" id="ARBA00022519"/>
    </source>
</evidence>
<dbReference type="PANTHER" id="PTHR42781">
    <property type="entry name" value="SPERMIDINE/PUTRESCINE IMPORT ATP-BINDING PROTEIN POTA"/>
    <property type="match status" value="1"/>
</dbReference>
<dbReference type="RefSeq" id="WP_175196871.1">
    <property type="nucleotide sequence ID" value="NZ_CADIKL010000026.1"/>
</dbReference>
<dbReference type="InterPro" id="IPR050093">
    <property type="entry name" value="ABC_SmlMolc_Importer"/>
</dbReference>
<sequence>MVLTVAIRKMLESAGRRFLLDVAFETRAQRVVLFGPSGSGKTMTLQAVAGLLRPDEGTIRLGARTLFDSAAGIDLRTQLRHVAYLFQDYALFPHLNARQNIAFGLRKGWRNPARGDAHPDVEYWLDALDLRGVAGSHPVHLSGGQKQRVALARALVSKPQLLLLDEPFSALDHALRERMRSELLSLQTRLDIPMLLITHDPEDVAAFGDEVVRLVDGRVEQQAVPASFTTAQTDLAAADSLKAFARAPKA</sequence>
<keyword evidence="8" id="KW-1185">Reference proteome</keyword>
<feature type="domain" description="ABC transporter" evidence="6">
    <location>
        <begin position="2"/>
        <end position="241"/>
    </location>
</feature>
<dbReference type="InterPro" id="IPR003593">
    <property type="entry name" value="AAA+_ATPase"/>
</dbReference>
<dbReference type="PROSITE" id="PS50893">
    <property type="entry name" value="ABC_TRANSPORTER_2"/>
    <property type="match status" value="1"/>
</dbReference>
<gene>
    <name evidence="7" type="primary">potA_5</name>
    <name evidence="7" type="ORF">LMG28688_04627</name>
</gene>
<evidence type="ECO:0000313" key="7">
    <source>
        <dbReference type="EMBL" id="CAB3797859.1"/>
    </source>
</evidence>
<keyword evidence="5 7" id="KW-0067">ATP-binding</keyword>
<protein>
    <submittedName>
        <fullName evidence="7">Spermidine/putrescine import ATP-binding protein PotA</fullName>
    </submittedName>
</protein>
<keyword evidence="3" id="KW-0472">Membrane</keyword>
<dbReference type="AlphaFoldDB" id="A0A6J5GEN4"/>
<reference evidence="7 8" key="1">
    <citation type="submission" date="2020-04" db="EMBL/GenBank/DDBJ databases">
        <authorList>
            <person name="De Canck E."/>
        </authorList>
    </citation>
    <scope>NUCLEOTIDE SEQUENCE [LARGE SCALE GENOMIC DNA]</scope>
    <source>
        <strain evidence="7 8">LMG 28688</strain>
    </source>
</reference>
<dbReference type="SUPFAM" id="SSF52540">
    <property type="entry name" value="P-loop containing nucleoside triphosphate hydrolases"/>
    <property type="match status" value="1"/>
</dbReference>
<dbReference type="Pfam" id="PF00005">
    <property type="entry name" value="ABC_tran"/>
    <property type="match status" value="1"/>
</dbReference>
<keyword evidence="2" id="KW-1003">Cell membrane</keyword>
<evidence type="ECO:0000256" key="1">
    <source>
        <dbReference type="ARBA" id="ARBA00022448"/>
    </source>
</evidence>
<dbReference type="Proteomes" id="UP000494119">
    <property type="component" value="Unassembled WGS sequence"/>
</dbReference>
<accession>A0A6J5GEN4</accession>
<dbReference type="EMBL" id="CADIKL010000026">
    <property type="protein sequence ID" value="CAB3797859.1"/>
    <property type="molecule type" value="Genomic_DNA"/>
</dbReference>